<dbReference type="AlphaFoldDB" id="A0A178EZF3"/>
<evidence type="ECO:0000256" key="1">
    <source>
        <dbReference type="ARBA" id="ARBA00022737"/>
    </source>
</evidence>
<dbReference type="SMART" id="SM00248">
    <property type="entry name" value="ANK"/>
    <property type="match status" value="7"/>
</dbReference>
<keyword evidence="1" id="KW-0677">Repeat</keyword>
<dbReference type="Gene3D" id="1.25.40.20">
    <property type="entry name" value="Ankyrin repeat-containing domain"/>
    <property type="match status" value="2"/>
</dbReference>
<dbReference type="OrthoDB" id="4772757at2759"/>
<sequence length="448" mass="48999">MRMLPTFSEILSDEDSEISSMAIELAGAGAPSQTALQLAARHGNHDEAKLLLQTGIDANFFPKGTEYPLAYAIESGDAETVKVLLEYGADIHQAAKKHGNALIASIKRGEEEIFNIFLGKFDPNSTDRVGAPALYFAAVGGHETMVNKLIRRGADVQACRDTIFSPIMGAGLGGCSRIVKTILQNGADSDHAALFAASSVGEDELVTQLLLRGADVGRCILPYDRDLPIHAAMLQGHETTVRILLAAGATLISRHFPYVFLETASRGYFRISKLILNEHLTGHIRLCLGTNPFSGRISHIPIALLLSTLKVGVRNSNASLAWEFVEPYGQTTVDFMEYLLTQDSIQLPVDSPKSVLKSAIKHCNDTLLSFLLDSFEVNVSGDFPNLIELAVINGSVPTLEVLLKRTTEQTESKTLRWKLYLSRALNTAVERNNFHMVELLDRYGTFTK</sequence>
<dbReference type="PROSITE" id="PS50088">
    <property type="entry name" value="ANK_REPEAT"/>
    <property type="match status" value="4"/>
</dbReference>
<reference evidence="4 5" key="1">
    <citation type="submission" date="2016-05" db="EMBL/GenBank/DDBJ databases">
        <title>Genome sequencing of Trichophyton rubrum CMCC(F)T1i isolated from hair.</title>
        <authorList>
            <person name="Zhan P."/>
            <person name="Tao Y."/>
            <person name="Liu W."/>
        </authorList>
    </citation>
    <scope>NUCLEOTIDE SEQUENCE [LARGE SCALE GENOMIC DNA]</scope>
    <source>
        <strain evidence="5">CMCC(F)T1i</strain>
    </source>
</reference>
<organism evidence="4 5">
    <name type="scientific">Trichophyton rubrum</name>
    <name type="common">Athlete's foot fungus</name>
    <name type="synonym">Epidermophyton rubrum</name>
    <dbReference type="NCBI Taxonomy" id="5551"/>
    <lineage>
        <taxon>Eukaryota</taxon>
        <taxon>Fungi</taxon>
        <taxon>Dikarya</taxon>
        <taxon>Ascomycota</taxon>
        <taxon>Pezizomycotina</taxon>
        <taxon>Eurotiomycetes</taxon>
        <taxon>Eurotiomycetidae</taxon>
        <taxon>Onygenales</taxon>
        <taxon>Arthrodermataceae</taxon>
        <taxon>Trichophyton</taxon>
    </lineage>
</organism>
<dbReference type="Pfam" id="PF12796">
    <property type="entry name" value="Ank_2"/>
    <property type="match status" value="2"/>
</dbReference>
<feature type="repeat" description="ANK" evidence="3">
    <location>
        <begin position="129"/>
        <end position="161"/>
    </location>
</feature>
<dbReference type="EMBL" id="LHPM01000014">
    <property type="protein sequence ID" value="OAL65314.1"/>
    <property type="molecule type" value="Genomic_DNA"/>
</dbReference>
<comment type="caution">
    <text evidence="4">The sequence shown here is derived from an EMBL/GenBank/DDBJ whole genome shotgun (WGS) entry which is preliminary data.</text>
</comment>
<feature type="repeat" description="ANK" evidence="3">
    <location>
        <begin position="224"/>
        <end position="256"/>
    </location>
</feature>
<dbReference type="InterPro" id="IPR036770">
    <property type="entry name" value="Ankyrin_rpt-contain_sf"/>
</dbReference>
<dbReference type="InterPro" id="IPR002110">
    <property type="entry name" value="Ankyrin_rpt"/>
</dbReference>
<accession>A0A178EZF3</accession>
<dbReference type="PROSITE" id="PS50297">
    <property type="entry name" value="ANK_REP_REGION"/>
    <property type="match status" value="4"/>
</dbReference>
<gene>
    <name evidence="4" type="ORF">A7C99_3799</name>
</gene>
<evidence type="ECO:0000256" key="2">
    <source>
        <dbReference type="ARBA" id="ARBA00023043"/>
    </source>
</evidence>
<evidence type="ECO:0000313" key="5">
    <source>
        <dbReference type="Proteomes" id="UP000243015"/>
    </source>
</evidence>
<evidence type="ECO:0000313" key="4">
    <source>
        <dbReference type="EMBL" id="OAL65314.1"/>
    </source>
</evidence>
<keyword evidence="2 3" id="KW-0040">ANK repeat</keyword>
<dbReference type="Proteomes" id="UP000243015">
    <property type="component" value="Unassembled WGS sequence"/>
</dbReference>
<evidence type="ECO:0000256" key="3">
    <source>
        <dbReference type="PROSITE-ProRule" id="PRU00023"/>
    </source>
</evidence>
<protein>
    <submittedName>
        <fullName evidence="4">Uncharacterized protein</fullName>
    </submittedName>
</protein>
<feature type="repeat" description="ANK" evidence="3">
    <location>
        <begin position="64"/>
        <end position="96"/>
    </location>
</feature>
<dbReference type="VEuPathDB" id="FungiDB:TERG_06959"/>
<dbReference type="PANTHER" id="PTHR24198">
    <property type="entry name" value="ANKYRIN REPEAT AND PROTEIN KINASE DOMAIN-CONTAINING PROTEIN"/>
    <property type="match status" value="1"/>
</dbReference>
<proteinExistence type="predicted"/>
<dbReference type="SUPFAM" id="SSF48403">
    <property type="entry name" value="Ankyrin repeat"/>
    <property type="match status" value="1"/>
</dbReference>
<name>A0A178EZF3_TRIRU</name>
<dbReference type="PANTHER" id="PTHR24198:SF165">
    <property type="entry name" value="ANKYRIN REPEAT-CONTAINING PROTEIN-RELATED"/>
    <property type="match status" value="1"/>
</dbReference>
<feature type="repeat" description="ANK" evidence="3">
    <location>
        <begin position="31"/>
        <end position="63"/>
    </location>
</feature>